<dbReference type="Pfam" id="PF12223">
    <property type="entry name" value="DUF3602"/>
    <property type="match status" value="1"/>
</dbReference>
<dbReference type="PANTHER" id="PTHR34693:SF2">
    <property type="entry name" value="DUF3602 DOMAIN-CONTAINING PROTEIN"/>
    <property type="match status" value="1"/>
</dbReference>
<gene>
    <name evidence="2" type="ORF">BDY21DRAFT_364072</name>
</gene>
<dbReference type="AlphaFoldDB" id="A0A6A6P003"/>
<evidence type="ECO:0000256" key="1">
    <source>
        <dbReference type="SAM" id="MobiDB-lite"/>
    </source>
</evidence>
<dbReference type="Proteomes" id="UP000799766">
    <property type="component" value="Unassembled WGS sequence"/>
</dbReference>
<dbReference type="OrthoDB" id="5424462at2759"/>
<reference evidence="2" key="1">
    <citation type="journal article" date="2020" name="Stud. Mycol.">
        <title>101 Dothideomycetes genomes: a test case for predicting lifestyles and emergence of pathogens.</title>
        <authorList>
            <person name="Haridas S."/>
            <person name="Albert R."/>
            <person name="Binder M."/>
            <person name="Bloem J."/>
            <person name="Labutti K."/>
            <person name="Salamov A."/>
            <person name="Andreopoulos B."/>
            <person name="Baker S."/>
            <person name="Barry K."/>
            <person name="Bills G."/>
            <person name="Bluhm B."/>
            <person name="Cannon C."/>
            <person name="Castanera R."/>
            <person name="Culley D."/>
            <person name="Daum C."/>
            <person name="Ezra D."/>
            <person name="Gonzalez J."/>
            <person name="Henrissat B."/>
            <person name="Kuo A."/>
            <person name="Liang C."/>
            <person name="Lipzen A."/>
            <person name="Lutzoni F."/>
            <person name="Magnuson J."/>
            <person name="Mondo S."/>
            <person name="Nolan M."/>
            <person name="Ohm R."/>
            <person name="Pangilinan J."/>
            <person name="Park H.-J."/>
            <person name="Ramirez L."/>
            <person name="Alfaro M."/>
            <person name="Sun H."/>
            <person name="Tritt A."/>
            <person name="Yoshinaga Y."/>
            <person name="Zwiers L.-H."/>
            <person name="Turgeon B."/>
            <person name="Goodwin S."/>
            <person name="Spatafora J."/>
            <person name="Crous P."/>
            <person name="Grigoriev I."/>
        </authorList>
    </citation>
    <scope>NUCLEOTIDE SEQUENCE</scope>
    <source>
        <strain evidence="2">ATCC 16933</strain>
    </source>
</reference>
<feature type="region of interest" description="Disordered" evidence="1">
    <location>
        <begin position="151"/>
        <end position="179"/>
    </location>
</feature>
<dbReference type="EMBL" id="MU001681">
    <property type="protein sequence ID" value="KAF2457158.1"/>
    <property type="molecule type" value="Genomic_DNA"/>
</dbReference>
<dbReference type="InterPro" id="IPR053203">
    <property type="entry name" value="Cisplatin_resist-associated"/>
</dbReference>
<keyword evidence="3" id="KW-1185">Reference proteome</keyword>
<proteinExistence type="predicted"/>
<protein>
    <submittedName>
        <fullName evidence="2">Uncharacterized protein</fullName>
    </submittedName>
</protein>
<accession>A0A6A6P003</accession>
<feature type="compositionally biased region" description="Polar residues" evidence="1">
    <location>
        <begin position="170"/>
        <end position="179"/>
    </location>
</feature>
<sequence length="179" mass="18721">MTSFRSSTSSNTSLVERQSSEVYLRSGIGGAGNYRRKSSITLAAPAVPIIGPQSRAGSFSSGIGGAGNFHKADERAVLSFDEELARSRAIGRNAPTAYHVGIGGAGNRKHRGVSPSITVTASADNIGQQQTYSSEPLPFGAVDSFFRRLSGASRSTSRDASPAPSDTKRNGSIRSSLRV</sequence>
<dbReference type="InterPro" id="IPR022024">
    <property type="entry name" value="DUF3602"/>
</dbReference>
<name>A0A6A6P003_9PEZI</name>
<organism evidence="2 3">
    <name type="scientific">Lineolata rhizophorae</name>
    <dbReference type="NCBI Taxonomy" id="578093"/>
    <lineage>
        <taxon>Eukaryota</taxon>
        <taxon>Fungi</taxon>
        <taxon>Dikarya</taxon>
        <taxon>Ascomycota</taxon>
        <taxon>Pezizomycotina</taxon>
        <taxon>Dothideomycetes</taxon>
        <taxon>Dothideomycetes incertae sedis</taxon>
        <taxon>Lineolatales</taxon>
        <taxon>Lineolataceae</taxon>
        <taxon>Lineolata</taxon>
    </lineage>
</organism>
<evidence type="ECO:0000313" key="3">
    <source>
        <dbReference type="Proteomes" id="UP000799766"/>
    </source>
</evidence>
<dbReference type="PANTHER" id="PTHR34693">
    <property type="entry name" value="PROTEIN PAR32"/>
    <property type="match status" value="1"/>
</dbReference>
<evidence type="ECO:0000313" key="2">
    <source>
        <dbReference type="EMBL" id="KAF2457158.1"/>
    </source>
</evidence>